<dbReference type="CDD" id="cd00082">
    <property type="entry name" value="HisKA"/>
    <property type="match status" value="1"/>
</dbReference>
<dbReference type="SMART" id="SM00086">
    <property type="entry name" value="PAC"/>
    <property type="match status" value="2"/>
</dbReference>
<dbReference type="Gene3D" id="3.30.450.20">
    <property type="entry name" value="PAS domain"/>
    <property type="match status" value="2"/>
</dbReference>
<dbReference type="NCBIfam" id="TIGR00229">
    <property type="entry name" value="sensory_box"/>
    <property type="match status" value="2"/>
</dbReference>
<dbReference type="PROSITE" id="PS50113">
    <property type="entry name" value="PAC"/>
    <property type="match status" value="1"/>
</dbReference>
<dbReference type="Pfam" id="PF02518">
    <property type="entry name" value="HATPase_c"/>
    <property type="match status" value="1"/>
</dbReference>
<feature type="transmembrane region" description="Helical" evidence="17">
    <location>
        <begin position="46"/>
        <end position="67"/>
    </location>
</feature>
<dbReference type="InterPro" id="IPR013655">
    <property type="entry name" value="PAS_fold_3"/>
</dbReference>
<dbReference type="PROSITE" id="PS50110">
    <property type="entry name" value="RESPONSE_REGULATORY"/>
    <property type="match status" value="2"/>
</dbReference>
<feature type="domain" description="PAC" evidence="21">
    <location>
        <begin position="521"/>
        <end position="574"/>
    </location>
</feature>
<dbReference type="InterPro" id="IPR013767">
    <property type="entry name" value="PAS_fold"/>
</dbReference>
<evidence type="ECO:0000256" key="17">
    <source>
        <dbReference type="SAM" id="Phobius"/>
    </source>
</evidence>
<evidence type="ECO:0000256" key="1">
    <source>
        <dbReference type="ARBA" id="ARBA00000085"/>
    </source>
</evidence>
<feature type="modified residue" description="4-aspartylphosphate" evidence="15">
    <location>
        <position position="1031"/>
    </location>
</feature>
<feature type="modified residue" description="4-aspartylphosphate" evidence="15">
    <location>
        <position position="884"/>
    </location>
</feature>
<dbReference type="EC" id="2.7.13.3" evidence="3"/>
<evidence type="ECO:0000256" key="8">
    <source>
        <dbReference type="ARBA" id="ARBA00022741"/>
    </source>
</evidence>
<evidence type="ECO:0000256" key="2">
    <source>
        <dbReference type="ARBA" id="ARBA00004651"/>
    </source>
</evidence>
<dbReference type="PANTHER" id="PTHR45339:SF1">
    <property type="entry name" value="HYBRID SIGNAL TRANSDUCTION HISTIDINE KINASE J"/>
    <property type="match status" value="1"/>
</dbReference>
<dbReference type="InterPro" id="IPR036890">
    <property type="entry name" value="HATPase_C_sf"/>
</dbReference>
<organism evidence="23 24">
    <name type="scientific">Magnetococcus marinus (strain ATCC BAA-1437 / JCM 17883 / MC-1)</name>
    <dbReference type="NCBI Taxonomy" id="156889"/>
    <lineage>
        <taxon>Bacteria</taxon>
        <taxon>Pseudomonadati</taxon>
        <taxon>Pseudomonadota</taxon>
        <taxon>Magnetococcia</taxon>
        <taxon>Magnetococcales</taxon>
        <taxon>Magnetococcaceae</taxon>
        <taxon>Magnetococcus</taxon>
    </lineage>
</organism>
<dbReference type="PROSITE" id="PS50109">
    <property type="entry name" value="HIS_KIN"/>
    <property type="match status" value="1"/>
</dbReference>
<reference evidence="23 24" key="2">
    <citation type="journal article" date="2012" name="Int. J. Syst. Evol. Microbiol.">
        <title>Magnetococcus marinus gen. nov., sp. nov., a marine, magnetotactic bacterium that represents a novel lineage (Magnetococcaceae fam. nov.; Magnetococcales ord. nov.) at the base of the Alphaproteobacteria.</title>
        <authorList>
            <person name="Bazylinski D.A."/>
            <person name="Williams T.J."/>
            <person name="Lefevre C.T."/>
            <person name="Berg R.J."/>
            <person name="Zhang C.L."/>
            <person name="Bowser S.S."/>
            <person name="Dean A.J."/>
            <person name="Beveridge T.J."/>
        </authorList>
    </citation>
    <scope>NUCLEOTIDE SEQUENCE [LARGE SCALE GENOMIC DNA]</scope>
    <source>
        <strain evidence="24">ATCC BAA-1437 / JCM 17883 / MC-1</strain>
    </source>
</reference>
<keyword evidence="11 17" id="KW-1133">Transmembrane helix</keyword>
<dbReference type="KEGG" id="mgm:Mmc1_0463"/>
<dbReference type="GO" id="GO:0000155">
    <property type="term" value="F:phosphorelay sensor kinase activity"/>
    <property type="evidence" value="ECO:0007669"/>
    <property type="project" value="InterPro"/>
</dbReference>
<dbReference type="InterPro" id="IPR003661">
    <property type="entry name" value="HisK_dim/P_dom"/>
</dbReference>
<evidence type="ECO:0000256" key="4">
    <source>
        <dbReference type="ARBA" id="ARBA00022475"/>
    </source>
</evidence>
<dbReference type="InterPro" id="IPR005467">
    <property type="entry name" value="His_kinase_dom"/>
</dbReference>
<evidence type="ECO:0000256" key="14">
    <source>
        <dbReference type="PROSITE-ProRule" id="PRU00110"/>
    </source>
</evidence>
<keyword evidence="6" id="KW-0808">Transferase</keyword>
<dbReference type="SUPFAM" id="SSF55781">
    <property type="entry name" value="GAF domain-like"/>
    <property type="match status" value="1"/>
</dbReference>
<dbReference type="GO" id="GO:0005524">
    <property type="term" value="F:ATP binding"/>
    <property type="evidence" value="ECO:0007669"/>
    <property type="project" value="UniProtKB-KW"/>
</dbReference>
<dbReference type="FunFam" id="1.10.287.130:FF:000004">
    <property type="entry name" value="Ethylene receptor 1"/>
    <property type="match status" value="1"/>
</dbReference>
<dbReference type="InterPro" id="IPR011006">
    <property type="entry name" value="CheY-like_superfamily"/>
</dbReference>
<dbReference type="SMART" id="SM00448">
    <property type="entry name" value="REC"/>
    <property type="match status" value="2"/>
</dbReference>
<feature type="domain" description="HPt" evidence="22">
    <location>
        <begin position="1138"/>
        <end position="1233"/>
    </location>
</feature>
<evidence type="ECO:0000256" key="3">
    <source>
        <dbReference type="ARBA" id="ARBA00012438"/>
    </source>
</evidence>
<dbReference type="InterPro" id="IPR003018">
    <property type="entry name" value="GAF"/>
</dbReference>
<reference evidence="24" key="1">
    <citation type="journal article" date="2009" name="Appl. Environ. Microbiol.">
        <title>Complete genome sequence of the chemolithoautotrophic marine magnetotactic coccus strain MC-1.</title>
        <authorList>
            <person name="Schubbe S."/>
            <person name="Williams T.J."/>
            <person name="Xie G."/>
            <person name="Kiss H.E."/>
            <person name="Brettin T.S."/>
            <person name="Martinez D."/>
            <person name="Ross C.A."/>
            <person name="Schuler D."/>
            <person name="Cox B.L."/>
            <person name="Nealson K.H."/>
            <person name="Bazylinski D.A."/>
        </authorList>
    </citation>
    <scope>NUCLEOTIDE SEQUENCE [LARGE SCALE GENOMIC DNA]</scope>
    <source>
        <strain evidence="24">ATCC BAA-1437 / JCM 17883 / MC-1</strain>
    </source>
</reference>
<evidence type="ECO:0000259" key="19">
    <source>
        <dbReference type="PROSITE" id="PS50110"/>
    </source>
</evidence>
<evidence type="ECO:0000256" key="10">
    <source>
        <dbReference type="ARBA" id="ARBA00022840"/>
    </source>
</evidence>
<dbReference type="GO" id="GO:0006355">
    <property type="term" value="P:regulation of DNA-templated transcription"/>
    <property type="evidence" value="ECO:0007669"/>
    <property type="project" value="InterPro"/>
</dbReference>
<evidence type="ECO:0000313" key="23">
    <source>
        <dbReference type="EMBL" id="ABK42988.1"/>
    </source>
</evidence>
<evidence type="ECO:0000256" key="15">
    <source>
        <dbReference type="PROSITE-ProRule" id="PRU00169"/>
    </source>
</evidence>
<dbReference type="Gene3D" id="3.40.50.2300">
    <property type="match status" value="2"/>
</dbReference>
<dbReference type="Gene3D" id="3.30.565.10">
    <property type="entry name" value="Histidine kinase-like ATPase, C-terminal domain"/>
    <property type="match status" value="1"/>
</dbReference>
<feature type="domain" description="Response regulatory" evidence="19">
    <location>
        <begin position="979"/>
        <end position="1098"/>
    </location>
</feature>
<dbReference type="Gene3D" id="1.10.287.130">
    <property type="match status" value="1"/>
</dbReference>
<dbReference type="GO" id="GO:0005886">
    <property type="term" value="C:plasma membrane"/>
    <property type="evidence" value="ECO:0007669"/>
    <property type="project" value="UniProtKB-SubCell"/>
</dbReference>
<dbReference type="SMART" id="SM00388">
    <property type="entry name" value="HisKA"/>
    <property type="match status" value="1"/>
</dbReference>
<dbReference type="SUPFAM" id="SSF55785">
    <property type="entry name" value="PYP-like sensor domain (PAS domain)"/>
    <property type="match status" value="2"/>
</dbReference>
<dbReference type="SUPFAM" id="SSF47384">
    <property type="entry name" value="Homodimeric domain of signal transducing histidine kinase"/>
    <property type="match status" value="1"/>
</dbReference>
<dbReference type="InterPro" id="IPR029016">
    <property type="entry name" value="GAF-like_dom_sf"/>
</dbReference>
<evidence type="ECO:0000256" key="5">
    <source>
        <dbReference type="ARBA" id="ARBA00022553"/>
    </source>
</evidence>
<feature type="domain" description="Histidine kinase" evidence="18">
    <location>
        <begin position="592"/>
        <end position="815"/>
    </location>
</feature>
<dbReference type="STRING" id="156889.Mmc1_0463"/>
<protein>
    <recommendedName>
        <fullName evidence="3">histidine kinase</fullName>
        <ecNumber evidence="3">2.7.13.3</ecNumber>
    </recommendedName>
</protein>
<dbReference type="InterPro" id="IPR000014">
    <property type="entry name" value="PAS"/>
</dbReference>
<comment type="catalytic activity">
    <reaction evidence="1">
        <text>ATP + protein L-histidine = ADP + protein N-phospho-L-histidine.</text>
        <dbReference type="EC" id="2.7.13.3"/>
    </reaction>
</comment>
<dbReference type="Pfam" id="PF01627">
    <property type="entry name" value="Hpt"/>
    <property type="match status" value="1"/>
</dbReference>
<dbReference type="InterPro" id="IPR036641">
    <property type="entry name" value="HPT_dom_sf"/>
</dbReference>
<keyword evidence="7 17" id="KW-0812">Transmembrane</keyword>
<dbReference type="EMBL" id="CP000471">
    <property type="protein sequence ID" value="ABK42988.1"/>
    <property type="molecule type" value="Genomic_DNA"/>
</dbReference>
<comment type="subcellular location">
    <subcellularLocation>
        <location evidence="2">Cell membrane</location>
        <topology evidence="2">Multi-pass membrane protein</topology>
    </subcellularLocation>
</comment>
<dbReference type="CDD" id="cd16922">
    <property type="entry name" value="HATPase_EvgS-ArcB-TorS-like"/>
    <property type="match status" value="1"/>
</dbReference>
<dbReference type="InterPro" id="IPR001610">
    <property type="entry name" value="PAC"/>
</dbReference>
<dbReference type="CDD" id="cd00130">
    <property type="entry name" value="PAS"/>
    <property type="match status" value="1"/>
</dbReference>
<evidence type="ECO:0000259" key="18">
    <source>
        <dbReference type="PROSITE" id="PS50109"/>
    </source>
</evidence>
<keyword evidence="13 17" id="KW-0472">Membrane</keyword>
<dbReference type="SMART" id="SM00387">
    <property type="entry name" value="HATPase_c"/>
    <property type="match status" value="1"/>
</dbReference>
<dbReference type="PROSITE" id="PS50894">
    <property type="entry name" value="HPT"/>
    <property type="match status" value="1"/>
</dbReference>
<dbReference type="Gene3D" id="3.30.450.40">
    <property type="match status" value="1"/>
</dbReference>
<dbReference type="eggNOG" id="COG2202">
    <property type="taxonomic scope" value="Bacteria"/>
</dbReference>
<evidence type="ECO:0000256" key="16">
    <source>
        <dbReference type="SAM" id="MobiDB-lite"/>
    </source>
</evidence>
<evidence type="ECO:0000259" key="22">
    <source>
        <dbReference type="PROSITE" id="PS50894"/>
    </source>
</evidence>
<dbReference type="eggNOG" id="COG2205">
    <property type="taxonomic scope" value="Bacteria"/>
</dbReference>
<feature type="compositionally biased region" description="Polar residues" evidence="16">
    <location>
        <begin position="10"/>
        <end position="29"/>
    </location>
</feature>
<dbReference type="SMART" id="SM00091">
    <property type="entry name" value="PAS"/>
    <property type="match status" value="2"/>
</dbReference>
<keyword evidence="10" id="KW-0067">ATP-binding</keyword>
<proteinExistence type="predicted"/>
<feature type="domain" description="PAS" evidence="20">
    <location>
        <begin position="445"/>
        <end position="517"/>
    </location>
</feature>
<feature type="region of interest" description="Disordered" evidence="16">
    <location>
        <begin position="1"/>
        <end position="36"/>
    </location>
</feature>
<feature type="domain" description="PAS" evidence="20">
    <location>
        <begin position="318"/>
        <end position="389"/>
    </location>
</feature>
<dbReference type="InterPro" id="IPR008207">
    <property type="entry name" value="Sig_transdc_His_kin_Hpt_dom"/>
</dbReference>
<keyword evidence="5 15" id="KW-0597">Phosphoprotein</keyword>
<dbReference type="SUPFAM" id="SSF47226">
    <property type="entry name" value="Histidine-containing phosphotransfer domain, HPT domain"/>
    <property type="match status" value="1"/>
</dbReference>
<dbReference type="PRINTS" id="PR00344">
    <property type="entry name" value="BCTRLSENSOR"/>
</dbReference>
<keyword evidence="24" id="KW-1185">Reference proteome</keyword>
<dbReference type="InterPro" id="IPR000700">
    <property type="entry name" value="PAS-assoc_C"/>
</dbReference>
<evidence type="ECO:0000256" key="11">
    <source>
        <dbReference type="ARBA" id="ARBA00022989"/>
    </source>
</evidence>
<name>A0L4U5_MAGMM</name>
<dbReference type="SUPFAM" id="SSF55874">
    <property type="entry name" value="ATPase domain of HSP90 chaperone/DNA topoisomerase II/histidine kinase"/>
    <property type="match status" value="1"/>
</dbReference>
<gene>
    <name evidence="23" type="ordered locus">Mmc1_0463</name>
</gene>
<keyword evidence="8" id="KW-0547">Nucleotide-binding</keyword>
<evidence type="ECO:0000256" key="9">
    <source>
        <dbReference type="ARBA" id="ARBA00022777"/>
    </source>
</evidence>
<dbReference type="SMART" id="SM00065">
    <property type="entry name" value="GAF"/>
    <property type="match status" value="1"/>
</dbReference>
<dbReference type="Pfam" id="PF08447">
    <property type="entry name" value="PAS_3"/>
    <property type="match status" value="1"/>
</dbReference>
<dbReference type="eggNOG" id="COG0784">
    <property type="taxonomic scope" value="Bacteria"/>
</dbReference>
<evidence type="ECO:0000256" key="7">
    <source>
        <dbReference type="ARBA" id="ARBA00022692"/>
    </source>
</evidence>
<dbReference type="PROSITE" id="PS50112">
    <property type="entry name" value="PAS"/>
    <property type="match status" value="2"/>
</dbReference>
<dbReference type="Gene3D" id="1.20.120.160">
    <property type="entry name" value="HPT domain"/>
    <property type="match status" value="1"/>
</dbReference>
<dbReference type="InterPro" id="IPR003594">
    <property type="entry name" value="HATPase_dom"/>
</dbReference>
<evidence type="ECO:0000259" key="20">
    <source>
        <dbReference type="PROSITE" id="PS50112"/>
    </source>
</evidence>
<dbReference type="PANTHER" id="PTHR45339">
    <property type="entry name" value="HYBRID SIGNAL TRANSDUCTION HISTIDINE KINASE J"/>
    <property type="match status" value="1"/>
</dbReference>
<dbReference type="CDD" id="cd17546">
    <property type="entry name" value="REC_hyHK_CKI1_RcsC-like"/>
    <property type="match status" value="1"/>
</dbReference>
<sequence length="1314" mass="146636">MQRPRESDGMPQSTNPSMQPNPAQASTPQAVPPSPRPAQLRLTRRVLTLLTLFALLVALGIGLLLGALPFLQGFNLTAWWQALQPRLWTLLPGVVLLVGTTLWLLRGVVYPLLNSYHHQLNVLDQQRLDQHDQIKQHQHQLHEANAHALRLQRMSQFLHHITESTQMSMDEKIEQGLEYGQSLFGMEISFVGQVREGICRVIHVLNSDTLQKNSRLVMDNRCCLKQLAQNEQGVVSPLLSACCAEMVCAQLHQFQALICAPLVVEHQSYGVLAFASMQPFQSLDSRRDEALLELLAQWVGTHLAQQQRMQALQWSNERLARFRATLDHLDDMIALADPRTLRFVDVNRGMVESTGLSLDGLLSKRLADLTTPQSQAKVNRIMNRLVVGLDRMLRFEVTLQHTNGSCIETDALVQWVELEAGKPVVVHMLRDATERKRAETALRVSEERLTFALEGSNDGLWDWNIAEDNLHCSPRLEAMLGFRRGSLTGSMARLKSMIVEQERPGVEALLRIHLDGHVDLYEAEYRINSASGRLLWILDRGKVVQRNSKGQPIRAVGTFTDITARKDMEAALHDAKVEAESASRAKSRFLANMSHEIRTPMNAILGLSSLALEQAKEARQRDFLEKINHSGHFLMGLLNDILDLSKIEAERMDLESQPFRLDELLKQLAANVLPAMRNKAVEVHFFIASGTPLALVGDALRLGQVLHNLLSNAMKFTHEGEVRITLTAEPYVQLTDHYLFTFEVKDSGIGIPAEVQPKLFESFIQADSSTTRQYGGSGLGLAICRRLMEMMHGKITLQSSLGQGSTFTCRLPLQIQSCTVTCCPMPEDAFKGQRLLVVSNSGSLPESIQFSMGSLDLQLRHTVDPEAMAALVAQGFYPDVVLLDDNCGDSTQLVNAISQFTLMMTEQKKPTILMTTVHQDSTLLERLSAAGMDGVLDKPLLPMALYDVLMRLLHTGSLNMGGLESVSSRDHAAHLAGLHVLLVEDHDLNMEVAKAILERVGIRVITAQHGGEALALLEQTEGAAFDAILMDLQMPVMDGFETTRVIRSKTAWAQPPIIALTANAFSQDRERALQVGMNDHITKPIAPGLLYAALERWIDRKDRAIGHLDLLSQAEEVVVFPPLQGWQQQQVLIRFEGDEALVRRLLDRLVEECHRLLSHVEPLLTQQAWPELLASVHGFKGITGNLGLEILQKNASIMEQGLCKERVVASQVAQHWHILAGSIRDFVGTYGQWQQQCMEGDKGHGKRDEQGKGDDILQELLELLAGRQMGARDHYKRHRRVLMAWLGESKAAALEKAMAELDFVTAEKVLLSRS</sequence>
<evidence type="ECO:0000256" key="12">
    <source>
        <dbReference type="ARBA" id="ARBA00023012"/>
    </source>
</evidence>
<dbReference type="Pfam" id="PF00072">
    <property type="entry name" value="Response_reg"/>
    <property type="match status" value="1"/>
</dbReference>
<dbReference type="Gene3D" id="2.10.70.100">
    <property type="match status" value="1"/>
</dbReference>
<dbReference type="InterPro" id="IPR001789">
    <property type="entry name" value="Sig_transdc_resp-reg_receiver"/>
</dbReference>
<dbReference type="InterPro" id="IPR004358">
    <property type="entry name" value="Sig_transdc_His_kin-like_C"/>
</dbReference>
<dbReference type="InterPro" id="IPR035965">
    <property type="entry name" value="PAS-like_dom_sf"/>
</dbReference>
<dbReference type="Pfam" id="PF13492">
    <property type="entry name" value="GAF_3"/>
    <property type="match status" value="1"/>
</dbReference>
<keyword evidence="4" id="KW-1003">Cell membrane</keyword>
<evidence type="ECO:0000313" key="24">
    <source>
        <dbReference type="Proteomes" id="UP000002586"/>
    </source>
</evidence>
<evidence type="ECO:0000256" key="13">
    <source>
        <dbReference type="ARBA" id="ARBA00023136"/>
    </source>
</evidence>
<dbReference type="Proteomes" id="UP000002586">
    <property type="component" value="Chromosome"/>
</dbReference>
<dbReference type="Pfam" id="PF00512">
    <property type="entry name" value="HisKA"/>
    <property type="match status" value="1"/>
</dbReference>
<keyword evidence="9 23" id="KW-0418">Kinase</keyword>
<feature type="domain" description="Response regulatory" evidence="19">
    <location>
        <begin position="834"/>
        <end position="953"/>
    </location>
</feature>
<accession>A0L4U5</accession>
<feature type="modified residue" description="Phosphohistidine" evidence="14">
    <location>
        <position position="1177"/>
    </location>
</feature>
<evidence type="ECO:0000256" key="6">
    <source>
        <dbReference type="ARBA" id="ARBA00022679"/>
    </source>
</evidence>
<evidence type="ECO:0000259" key="21">
    <source>
        <dbReference type="PROSITE" id="PS50113"/>
    </source>
</evidence>
<dbReference type="SUPFAM" id="SSF52172">
    <property type="entry name" value="CheY-like"/>
    <property type="match status" value="2"/>
</dbReference>
<dbReference type="eggNOG" id="COG2203">
    <property type="taxonomic scope" value="Bacteria"/>
</dbReference>
<dbReference type="HOGENOM" id="CLU_000445_114_15_5"/>
<dbReference type="eggNOG" id="COG0745">
    <property type="taxonomic scope" value="Bacteria"/>
</dbReference>
<keyword evidence="12" id="KW-0902">Two-component regulatory system</keyword>
<dbReference type="InterPro" id="IPR036097">
    <property type="entry name" value="HisK_dim/P_sf"/>
</dbReference>
<dbReference type="FunFam" id="3.30.565.10:FF:000010">
    <property type="entry name" value="Sensor histidine kinase RcsC"/>
    <property type="match status" value="1"/>
</dbReference>
<dbReference type="Pfam" id="PF00989">
    <property type="entry name" value="PAS"/>
    <property type="match status" value="1"/>
</dbReference>